<dbReference type="SUPFAM" id="SSF56112">
    <property type="entry name" value="Protein kinase-like (PK-like)"/>
    <property type="match status" value="1"/>
</dbReference>
<evidence type="ECO:0000259" key="1">
    <source>
        <dbReference type="PROSITE" id="PS50290"/>
    </source>
</evidence>
<dbReference type="PROSITE" id="PS50290">
    <property type="entry name" value="PI3_4_KINASE_3"/>
    <property type="match status" value="1"/>
</dbReference>
<evidence type="ECO:0000313" key="3">
    <source>
        <dbReference type="Proteomes" id="UP001211907"/>
    </source>
</evidence>
<dbReference type="GO" id="GO:0006281">
    <property type="term" value="P:DNA repair"/>
    <property type="evidence" value="ECO:0007669"/>
    <property type="project" value="TreeGrafter"/>
</dbReference>
<comment type="caution">
    <text evidence="2">The sequence shown here is derived from an EMBL/GenBank/DDBJ whole genome shotgun (WGS) entry which is preliminary data.</text>
</comment>
<name>A0AAD5ST14_9FUNG</name>
<dbReference type="GO" id="GO:0005634">
    <property type="term" value="C:nucleus"/>
    <property type="evidence" value="ECO:0007669"/>
    <property type="project" value="TreeGrafter"/>
</dbReference>
<dbReference type="GO" id="GO:0006355">
    <property type="term" value="P:regulation of DNA-templated transcription"/>
    <property type="evidence" value="ECO:0007669"/>
    <property type="project" value="TreeGrafter"/>
</dbReference>
<reference evidence="2" key="1">
    <citation type="submission" date="2020-05" db="EMBL/GenBank/DDBJ databases">
        <title>Phylogenomic resolution of chytrid fungi.</title>
        <authorList>
            <person name="Stajich J.E."/>
            <person name="Amses K."/>
            <person name="Simmons R."/>
            <person name="Seto K."/>
            <person name="Myers J."/>
            <person name="Bonds A."/>
            <person name="Quandt C.A."/>
            <person name="Barry K."/>
            <person name="Liu P."/>
            <person name="Grigoriev I."/>
            <person name="Longcore J.E."/>
            <person name="James T.Y."/>
        </authorList>
    </citation>
    <scope>NUCLEOTIDE SEQUENCE</scope>
    <source>
        <strain evidence="2">JEL0513</strain>
    </source>
</reference>
<organism evidence="2 3">
    <name type="scientific">Physocladia obscura</name>
    <dbReference type="NCBI Taxonomy" id="109957"/>
    <lineage>
        <taxon>Eukaryota</taxon>
        <taxon>Fungi</taxon>
        <taxon>Fungi incertae sedis</taxon>
        <taxon>Chytridiomycota</taxon>
        <taxon>Chytridiomycota incertae sedis</taxon>
        <taxon>Chytridiomycetes</taxon>
        <taxon>Chytridiales</taxon>
        <taxon>Chytriomycetaceae</taxon>
        <taxon>Physocladia</taxon>
    </lineage>
</organism>
<dbReference type="PANTHER" id="PTHR11139:SF1">
    <property type="entry name" value="TRANSFORMATION_TRANSCRIPTION DOMAIN-ASSOCIATED PROTEIN"/>
    <property type="match status" value="1"/>
</dbReference>
<feature type="non-terminal residue" evidence="2">
    <location>
        <position position="1"/>
    </location>
</feature>
<dbReference type="InterPro" id="IPR011009">
    <property type="entry name" value="Kinase-like_dom_sf"/>
</dbReference>
<dbReference type="GO" id="GO:0000124">
    <property type="term" value="C:SAGA complex"/>
    <property type="evidence" value="ECO:0007669"/>
    <property type="project" value="TreeGrafter"/>
</dbReference>
<sequence>QLSKDFGDSSQLSQTTELNLLRFAESMKPNHIKYKALFEEDFIKSKPNLAQLVNNFRNWRDKLEILLDNRPRKQHLEYFSHYLAEFEYQKFDEIEIPGQYFLLKDNNKEFIRIDRFQPEVEVLRGCRRLTIRGHDGSLHPFIVQHPAARNCRREERIIQLFRILNGWVVLDRKKESRRRGLQFFLPIIIPLAPMVRLVQDDPSYKSLQEIFEEHCAETGIHRDDPILSFIQKMREMYTDGEAGKKGKVDLTSLKTEIMEDVANRMVPDNILTK</sequence>
<dbReference type="EMBL" id="JADGJH010005094">
    <property type="protein sequence ID" value="KAJ3082179.1"/>
    <property type="molecule type" value="Genomic_DNA"/>
</dbReference>
<dbReference type="InterPro" id="IPR050517">
    <property type="entry name" value="DDR_Repair_Kinase"/>
</dbReference>
<proteinExistence type="predicted"/>
<feature type="domain" description="PI3K/PI4K catalytic" evidence="1">
    <location>
        <begin position="113"/>
        <end position="273"/>
    </location>
</feature>
<gene>
    <name evidence="2" type="ORF">HK100_009727</name>
</gene>
<dbReference type="GO" id="GO:0035267">
    <property type="term" value="C:NuA4 histone acetyltransferase complex"/>
    <property type="evidence" value="ECO:0007669"/>
    <property type="project" value="TreeGrafter"/>
</dbReference>
<feature type="non-terminal residue" evidence="2">
    <location>
        <position position="273"/>
    </location>
</feature>
<dbReference type="PANTHER" id="PTHR11139">
    <property type="entry name" value="ATAXIA TELANGIECTASIA MUTATED ATM -RELATED"/>
    <property type="match status" value="1"/>
</dbReference>
<dbReference type="AlphaFoldDB" id="A0AAD5ST14"/>
<accession>A0AAD5ST14</accession>
<dbReference type="Proteomes" id="UP001211907">
    <property type="component" value="Unassembled WGS sequence"/>
</dbReference>
<keyword evidence="3" id="KW-1185">Reference proteome</keyword>
<evidence type="ECO:0000313" key="2">
    <source>
        <dbReference type="EMBL" id="KAJ3082179.1"/>
    </source>
</evidence>
<dbReference type="InterPro" id="IPR000403">
    <property type="entry name" value="PI3/4_kinase_cat_dom"/>
</dbReference>
<protein>
    <recommendedName>
        <fullName evidence="1">PI3K/PI4K catalytic domain-containing protein</fullName>
    </recommendedName>
</protein>